<dbReference type="CDD" id="cd02231">
    <property type="entry name" value="cupin_BLL6423-like"/>
    <property type="match status" value="1"/>
</dbReference>
<evidence type="ECO:0000256" key="1">
    <source>
        <dbReference type="SAM" id="MobiDB-lite"/>
    </source>
</evidence>
<dbReference type="Gene3D" id="2.60.120.10">
    <property type="entry name" value="Jelly Rolls"/>
    <property type="match status" value="1"/>
</dbReference>
<organism evidence="3 4">
    <name type="scientific">Roseibium litorale</name>
    <dbReference type="NCBI Taxonomy" id="2803841"/>
    <lineage>
        <taxon>Bacteria</taxon>
        <taxon>Pseudomonadati</taxon>
        <taxon>Pseudomonadota</taxon>
        <taxon>Alphaproteobacteria</taxon>
        <taxon>Hyphomicrobiales</taxon>
        <taxon>Stappiaceae</taxon>
        <taxon>Roseibium</taxon>
    </lineage>
</organism>
<accession>A0ABR9CR85</accession>
<gene>
    <name evidence="3" type="ORF">IG616_17270</name>
</gene>
<name>A0ABR9CR85_9HYPH</name>
<dbReference type="Proteomes" id="UP000632063">
    <property type="component" value="Unassembled WGS sequence"/>
</dbReference>
<dbReference type="SUPFAM" id="SSF51182">
    <property type="entry name" value="RmlC-like cupins"/>
    <property type="match status" value="1"/>
</dbReference>
<dbReference type="Gene3D" id="2.20.70.150">
    <property type="match status" value="1"/>
</dbReference>
<evidence type="ECO:0000313" key="3">
    <source>
        <dbReference type="EMBL" id="MBD8893298.1"/>
    </source>
</evidence>
<dbReference type="InterPro" id="IPR047142">
    <property type="entry name" value="OryJ/VirC-like"/>
</dbReference>
<dbReference type="InterPro" id="IPR013096">
    <property type="entry name" value="Cupin_2"/>
</dbReference>
<dbReference type="InterPro" id="IPR014710">
    <property type="entry name" value="RmlC-like_jellyroll"/>
</dbReference>
<reference evidence="4" key="1">
    <citation type="submission" date="2020-09" db="EMBL/GenBank/DDBJ databases">
        <title>The genome sequence of strain Labrenzia suaedae 4C16A.</title>
        <authorList>
            <person name="Liu Y."/>
        </authorList>
    </citation>
    <scope>NUCLEOTIDE SEQUENCE [LARGE SCALE GENOMIC DNA]</scope>
    <source>
        <strain evidence="4">4C16A</strain>
    </source>
</reference>
<protein>
    <submittedName>
        <fullName evidence="3">Cupin domain-containing protein</fullName>
    </submittedName>
</protein>
<dbReference type="RefSeq" id="WP_192149424.1">
    <property type="nucleotide sequence ID" value="NZ_JACYXI010000012.1"/>
</dbReference>
<evidence type="ECO:0000313" key="4">
    <source>
        <dbReference type="Proteomes" id="UP000632063"/>
    </source>
</evidence>
<feature type="region of interest" description="Disordered" evidence="1">
    <location>
        <begin position="48"/>
        <end position="73"/>
    </location>
</feature>
<keyword evidence="4" id="KW-1185">Reference proteome</keyword>
<dbReference type="PANTHER" id="PTHR36156:SF2">
    <property type="entry name" value="CUPIN TYPE-2 DOMAIN-CONTAINING PROTEIN"/>
    <property type="match status" value="1"/>
</dbReference>
<proteinExistence type="predicted"/>
<evidence type="ECO:0000259" key="2">
    <source>
        <dbReference type="Pfam" id="PF07883"/>
    </source>
</evidence>
<reference evidence="3 4" key="2">
    <citation type="journal article" date="2021" name="Int. J. Syst. Evol. Microbiol.">
        <title>Roseibium litorale sp. nov., isolated from a tidal flat sediment and proposal for the reclassification of Labrenzia polysiphoniae as Roseibium polysiphoniae comb. nov.</title>
        <authorList>
            <person name="Liu Y."/>
            <person name="Pei T."/>
            <person name="Du J."/>
            <person name="Chao M."/>
            <person name="Deng M.R."/>
            <person name="Zhu H."/>
        </authorList>
    </citation>
    <scope>NUCLEOTIDE SEQUENCE [LARGE SCALE GENOMIC DNA]</scope>
    <source>
        <strain evidence="3 4">4C16A</strain>
    </source>
</reference>
<dbReference type="PANTHER" id="PTHR36156">
    <property type="entry name" value="SLR2101 PROTEIN"/>
    <property type="match status" value="1"/>
</dbReference>
<sequence length="193" mass="20644">MTHLPPITRVVTGHAEDGRSIVSEHGPLPTVVEVTAIPGTVFHEVWSTSESPARVSNDADPTTGPLTLPPPPGGTRIRFVDIPPDTEDFLKTGKDQMGEAFAQIGDKAASTVKETSPHPLMHRTESIDYGVVIEGELTLVLDDGEALLKPGSVVVQRGTNHAWANRSGKMCRMLFVLISGSYDPQIAESLADS</sequence>
<dbReference type="EMBL" id="JACYXI010000012">
    <property type="protein sequence ID" value="MBD8893298.1"/>
    <property type="molecule type" value="Genomic_DNA"/>
</dbReference>
<comment type="caution">
    <text evidence="3">The sequence shown here is derived from an EMBL/GenBank/DDBJ whole genome shotgun (WGS) entry which is preliminary data.</text>
</comment>
<dbReference type="Pfam" id="PF07883">
    <property type="entry name" value="Cupin_2"/>
    <property type="match status" value="1"/>
</dbReference>
<dbReference type="InterPro" id="IPR011051">
    <property type="entry name" value="RmlC_Cupin_sf"/>
</dbReference>
<feature type="domain" description="Cupin type-2" evidence="2">
    <location>
        <begin position="116"/>
        <end position="176"/>
    </location>
</feature>